<dbReference type="AlphaFoldDB" id="A0A518VBT9"/>
<dbReference type="EMBL" id="CP033464">
    <property type="protein sequence ID" value="QDX94453.1"/>
    <property type="molecule type" value="Genomic_DNA"/>
</dbReference>
<accession>A0A518VBT9</accession>
<dbReference type="OrthoDB" id="2475476at2"/>
<name>A0A518VBT9_BRELA</name>
<dbReference type="Proteomes" id="UP000319432">
    <property type="component" value="Chromosome"/>
</dbReference>
<keyword evidence="2" id="KW-1185">Reference proteome</keyword>
<organism evidence="1 2">
    <name type="scientific">Brevibacillus laterosporus</name>
    <name type="common">Bacillus laterosporus</name>
    <dbReference type="NCBI Taxonomy" id="1465"/>
    <lineage>
        <taxon>Bacteria</taxon>
        <taxon>Bacillati</taxon>
        <taxon>Bacillota</taxon>
        <taxon>Bacilli</taxon>
        <taxon>Bacillales</taxon>
        <taxon>Paenibacillaceae</taxon>
        <taxon>Brevibacillus</taxon>
    </lineage>
</organism>
<reference evidence="1 2" key="1">
    <citation type="submission" date="2018-11" db="EMBL/GenBank/DDBJ databases">
        <title>Phylogenetic determinants of toxin gene distribution in genomes of Brevibacillus laterosporus.</title>
        <authorList>
            <person name="Glare T.R."/>
            <person name="Durrant A."/>
            <person name="Berry C."/>
            <person name="Palma L."/>
            <person name="Ormskirk M."/>
            <person name="Cox M.O."/>
        </authorList>
    </citation>
    <scope>NUCLEOTIDE SEQUENCE [LARGE SCALE GENOMIC DNA]</scope>
    <source>
        <strain evidence="1 2">1821L</strain>
    </source>
</reference>
<gene>
    <name evidence="1" type="ORF">EEL30_20500</name>
</gene>
<sequence>MYVQSQKDAQGQLEIVVFGEKIQLNSNNVALLTGSWADVLKPGDLPQGISFCLEGELTTGLGFYPEDHVTFSKGKNGTSLNFKVSSIYHYHEWDGIFSLDYTIQKRKRVLQQSDQFTFVAHVQREDCTHLRFFFELQPTEEQSLVEILEMAMIRLSELEGYDCQHEDPEF</sequence>
<evidence type="ECO:0000313" key="2">
    <source>
        <dbReference type="Proteomes" id="UP000319432"/>
    </source>
</evidence>
<proteinExistence type="predicted"/>
<protein>
    <submittedName>
        <fullName evidence="1">Uncharacterized protein</fullName>
    </submittedName>
</protein>
<evidence type="ECO:0000313" key="1">
    <source>
        <dbReference type="EMBL" id="QDX94453.1"/>
    </source>
</evidence>